<proteinExistence type="predicted"/>
<reference evidence="1 2" key="1">
    <citation type="submission" date="2019-11" db="EMBL/GenBank/DDBJ databases">
        <title>Nocardia sp. nov. CT2-14 isolated from soil.</title>
        <authorList>
            <person name="Kanchanasin P."/>
            <person name="Tanasupawat S."/>
            <person name="Yuki M."/>
            <person name="Kudo T."/>
        </authorList>
    </citation>
    <scope>NUCLEOTIDE SEQUENCE [LARGE SCALE GENOMIC DNA]</scope>
    <source>
        <strain evidence="1 2">CT2-14</strain>
    </source>
</reference>
<dbReference type="EMBL" id="WMBB01000016">
    <property type="protein sequence ID" value="MTE16802.1"/>
    <property type="molecule type" value="Genomic_DNA"/>
</dbReference>
<protein>
    <submittedName>
        <fullName evidence="1">Uncharacterized protein</fullName>
    </submittedName>
</protein>
<dbReference type="AlphaFoldDB" id="A0A6I3L3A8"/>
<keyword evidence="2" id="KW-1185">Reference proteome</keyword>
<sequence>MPADSDRAGHLRGPLTYGWPGPGRLVISADDYSGHRIPAYFTQLDRKSIPLLERGFGWVEEPYGR</sequence>
<organism evidence="1 2">
    <name type="scientific">Nocardia aurantiaca</name>
    <dbReference type="NCBI Taxonomy" id="2675850"/>
    <lineage>
        <taxon>Bacteria</taxon>
        <taxon>Bacillati</taxon>
        <taxon>Actinomycetota</taxon>
        <taxon>Actinomycetes</taxon>
        <taxon>Mycobacteriales</taxon>
        <taxon>Nocardiaceae</taxon>
        <taxon>Nocardia</taxon>
    </lineage>
</organism>
<evidence type="ECO:0000313" key="2">
    <source>
        <dbReference type="Proteomes" id="UP000432464"/>
    </source>
</evidence>
<dbReference type="RefSeq" id="WP_154791217.1">
    <property type="nucleotide sequence ID" value="NZ_WMBB01000016.1"/>
</dbReference>
<evidence type="ECO:0000313" key="1">
    <source>
        <dbReference type="EMBL" id="MTE16802.1"/>
    </source>
</evidence>
<comment type="caution">
    <text evidence="1">The sequence shown here is derived from an EMBL/GenBank/DDBJ whole genome shotgun (WGS) entry which is preliminary data.</text>
</comment>
<name>A0A6I3L3A8_9NOCA</name>
<dbReference type="Proteomes" id="UP000432464">
    <property type="component" value="Unassembled WGS sequence"/>
</dbReference>
<accession>A0A6I3L3A8</accession>
<gene>
    <name evidence="1" type="ORF">GLP40_29125</name>
</gene>